<evidence type="ECO:0000313" key="1">
    <source>
        <dbReference type="EMBL" id="EGU72379.1"/>
    </source>
</evidence>
<accession>F9GEM8</accession>
<gene>
    <name evidence="1" type="ORF">FOXB_17112</name>
</gene>
<proteinExistence type="predicted"/>
<name>F9GEM8_FUSOF</name>
<reference evidence="1" key="1">
    <citation type="journal article" date="2012" name="Mol. Plant Microbe Interact.">
        <title>A highly conserved effector in Fusarium oxysporum is required for full virulence on Arabidopsis.</title>
        <authorList>
            <person name="Thatcher L.F."/>
            <person name="Gardiner D.M."/>
            <person name="Kazan K."/>
            <person name="Manners J."/>
        </authorList>
    </citation>
    <scope>NUCLEOTIDE SEQUENCE [LARGE SCALE GENOMIC DNA]</scope>
    <source>
        <strain evidence="1">Fo5176</strain>
    </source>
</reference>
<dbReference type="EMBL" id="AFQF01006444">
    <property type="protein sequence ID" value="EGU72379.1"/>
    <property type="molecule type" value="Genomic_DNA"/>
</dbReference>
<dbReference type="OrthoDB" id="4366798at2759"/>
<protein>
    <submittedName>
        <fullName evidence="1">Uncharacterized protein</fullName>
    </submittedName>
</protein>
<sequence length="176" mass="20410">MDDPPWAWPAWKFNMKREDLFTKLHDQYNTYQSPIQDPDAFHHDIFEISQEANSPAEFHHLVTHRRQQRVRELNDTLESASFEIIANPLLVGTLQWQHAVQLFRTNSLDSLVAYFASYLPTDHLWHPLYHVSTPVTSSTGLMPHSPNEACERTTIITTSSDRPSYGLRAGTKRKRP</sequence>
<dbReference type="AlphaFoldDB" id="F9GEM8"/>
<comment type="caution">
    <text evidence="1">The sequence shown here is derived from an EMBL/GenBank/DDBJ whole genome shotgun (WGS) entry which is preliminary data.</text>
</comment>
<organism evidence="1">
    <name type="scientific">Fusarium oxysporum (strain Fo5176)</name>
    <name type="common">Fusarium vascular wilt</name>
    <dbReference type="NCBI Taxonomy" id="660025"/>
    <lineage>
        <taxon>Eukaryota</taxon>
        <taxon>Fungi</taxon>
        <taxon>Dikarya</taxon>
        <taxon>Ascomycota</taxon>
        <taxon>Pezizomycotina</taxon>
        <taxon>Sordariomycetes</taxon>
        <taxon>Hypocreomycetidae</taxon>
        <taxon>Hypocreales</taxon>
        <taxon>Nectriaceae</taxon>
        <taxon>Fusarium</taxon>
        <taxon>Fusarium oxysporum species complex</taxon>
    </lineage>
</organism>
<dbReference type="STRING" id="660025.F9GEM8"/>